<evidence type="ECO:0000313" key="7">
    <source>
        <dbReference type="Proteomes" id="UP000035909"/>
    </source>
</evidence>
<dbReference type="EMBL" id="LDOU01000015">
    <property type="protein sequence ID" value="KLV08351.1"/>
    <property type="molecule type" value="Genomic_DNA"/>
</dbReference>
<evidence type="ECO:0000259" key="5">
    <source>
        <dbReference type="PROSITE" id="PS50977"/>
    </source>
</evidence>
<comment type="caution">
    <text evidence="6">The sequence shown here is derived from an EMBL/GenBank/DDBJ whole genome shotgun (WGS) entry which is preliminary data.</text>
</comment>
<dbReference type="Pfam" id="PF00440">
    <property type="entry name" value="TetR_N"/>
    <property type="match status" value="1"/>
</dbReference>
<proteinExistence type="predicted"/>
<dbReference type="PATRIC" id="fig|320778.3.peg.3559"/>
<dbReference type="InterPro" id="IPR001647">
    <property type="entry name" value="HTH_TetR"/>
</dbReference>
<dbReference type="Proteomes" id="UP000035909">
    <property type="component" value="Unassembled WGS sequence"/>
</dbReference>
<dbReference type="InterPro" id="IPR009057">
    <property type="entry name" value="Homeodomain-like_sf"/>
</dbReference>
<protein>
    <recommendedName>
        <fullName evidence="5">HTH tetR-type domain-containing protein</fullName>
    </recommendedName>
</protein>
<feature type="DNA-binding region" description="H-T-H motif" evidence="4">
    <location>
        <begin position="29"/>
        <end position="48"/>
    </location>
</feature>
<keyword evidence="1" id="KW-0805">Transcription regulation</keyword>
<dbReference type="RefSeq" id="WP_047886239.1">
    <property type="nucleotide sequence ID" value="NZ_LDOU01000015.1"/>
</dbReference>
<reference evidence="6 7" key="1">
    <citation type="submission" date="2015-05" db="EMBL/GenBank/DDBJ databases">
        <title>Photobacterium galathea sp. nov.</title>
        <authorList>
            <person name="Machado H."/>
            <person name="Gram L."/>
        </authorList>
    </citation>
    <scope>NUCLEOTIDE SEQUENCE [LARGE SCALE GENOMIC DNA]</scope>
    <source>
        <strain evidence="6 7">DSM 22954</strain>
    </source>
</reference>
<keyword evidence="2 4" id="KW-0238">DNA-binding</keyword>
<sequence>MTTKKQQTRDKILSQAWQLFEQQSYAETTTRQIASSAGVAAGTVFSHFPTKFDLLKAGVERQVDMVIAEAAASDEQHLPGERLLHYARYLYGYYLRHREFSREIFKEVIWHQEQLNPQIEEFKQRLFETQEGYDETRAQVMMELYFMTLIMGLNEPESDTELLLQTMLATLQNKLQCVSVLT</sequence>
<name>A0A0J1H9J1_9GAMM</name>
<dbReference type="GO" id="GO:0000976">
    <property type="term" value="F:transcription cis-regulatory region binding"/>
    <property type="evidence" value="ECO:0007669"/>
    <property type="project" value="TreeGrafter"/>
</dbReference>
<dbReference type="SUPFAM" id="SSF46689">
    <property type="entry name" value="Homeodomain-like"/>
    <property type="match status" value="1"/>
</dbReference>
<dbReference type="InterPro" id="IPR050109">
    <property type="entry name" value="HTH-type_TetR-like_transc_reg"/>
</dbReference>
<dbReference type="PRINTS" id="PR00455">
    <property type="entry name" value="HTHTETR"/>
</dbReference>
<dbReference type="PANTHER" id="PTHR30055:SF234">
    <property type="entry name" value="HTH-TYPE TRANSCRIPTIONAL REGULATOR BETI"/>
    <property type="match status" value="1"/>
</dbReference>
<dbReference type="PROSITE" id="PS01081">
    <property type="entry name" value="HTH_TETR_1"/>
    <property type="match status" value="1"/>
</dbReference>
<keyword evidence="3" id="KW-0804">Transcription</keyword>
<dbReference type="STRING" id="320778.ABT57_16365"/>
<gene>
    <name evidence="6" type="ORF">ABT57_16365</name>
</gene>
<dbReference type="Gene3D" id="1.10.357.10">
    <property type="entry name" value="Tetracycline Repressor, domain 2"/>
    <property type="match status" value="1"/>
</dbReference>
<accession>A0A0J1H9J1</accession>
<dbReference type="PROSITE" id="PS50977">
    <property type="entry name" value="HTH_TETR_2"/>
    <property type="match status" value="1"/>
</dbReference>
<dbReference type="InterPro" id="IPR023772">
    <property type="entry name" value="DNA-bd_HTH_TetR-type_CS"/>
</dbReference>
<evidence type="ECO:0000256" key="1">
    <source>
        <dbReference type="ARBA" id="ARBA00023015"/>
    </source>
</evidence>
<keyword evidence="7" id="KW-1185">Reference proteome</keyword>
<organism evidence="6 7">
    <name type="scientific">Photobacterium ganghwense</name>
    <dbReference type="NCBI Taxonomy" id="320778"/>
    <lineage>
        <taxon>Bacteria</taxon>
        <taxon>Pseudomonadati</taxon>
        <taxon>Pseudomonadota</taxon>
        <taxon>Gammaproteobacteria</taxon>
        <taxon>Vibrionales</taxon>
        <taxon>Vibrionaceae</taxon>
        <taxon>Photobacterium</taxon>
    </lineage>
</organism>
<dbReference type="PANTHER" id="PTHR30055">
    <property type="entry name" value="HTH-TYPE TRANSCRIPTIONAL REGULATOR RUTR"/>
    <property type="match status" value="1"/>
</dbReference>
<evidence type="ECO:0000313" key="6">
    <source>
        <dbReference type="EMBL" id="KLV08351.1"/>
    </source>
</evidence>
<dbReference type="AlphaFoldDB" id="A0A0J1H9J1"/>
<feature type="domain" description="HTH tetR-type" evidence="5">
    <location>
        <begin position="6"/>
        <end position="66"/>
    </location>
</feature>
<dbReference type="GO" id="GO:0003700">
    <property type="term" value="F:DNA-binding transcription factor activity"/>
    <property type="evidence" value="ECO:0007669"/>
    <property type="project" value="TreeGrafter"/>
</dbReference>
<evidence type="ECO:0000256" key="2">
    <source>
        <dbReference type="ARBA" id="ARBA00023125"/>
    </source>
</evidence>
<evidence type="ECO:0000256" key="4">
    <source>
        <dbReference type="PROSITE-ProRule" id="PRU00335"/>
    </source>
</evidence>
<evidence type="ECO:0000256" key="3">
    <source>
        <dbReference type="ARBA" id="ARBA00023163"/>
    </source>
</evidence>
<dbReference type="OrthoDB" id="5816932at2"/>